<evidence type="ECO:0000256" key="5">
    <source>
        <dbReference type="SAM" id="MobiDB-lite"/>
    </source>
</evidence>
<evidence type="ECO:0000256" key="2">
    <source>
        <dbReference type="ARBA" id="ARBA00022771"/>
    </source>
</evidence>
<dbReference type="EMBL" id="LR877150">
    <property type="protein sequence ID" value="CAD2216455.1"/>
    <property type="molecule type" value="Genomic_DNA"/>
</dbReference>
<dbReference type="InterPro" id="IPR036855">
    <property type="entry name" value="Znf_CCCH_sf"/>
</dbReference>
<organism evidence="7 8">
    <name type="scientific">Angomonas deanei</name>
    <dbReference type="NCBI Taxonomy" id="59799"/>
    <lineage>
        <taxon>Eukaryota</taxon>
        <taxon>Discoba</taxon>
        <taxon>Euglenozoa</taxon>
        <taxon>Kinetoplastea</taxon>
        <taxon>Metakinetoplastina</taxon>
        <taxon>Trypanosomatida</taxon>
        <taxon>Trypanosomatidae</taxon>
        <taxon>Strigomonadinae</taxon>
        <taxon>Angomonas</taxon>
    </lineage>
</organism>
<name>A0A7G2CAH5_9TRYP</name>
<accession>A0A7G2CAH5</accession>
<evidence type="ECO:0000259" key="6">
    <source>
        <dbReference type="PROSITE" id="PS50103"/>
    </source>
</evidence>
<gene>
    <name evidence="7" type="ORF">ADEAN_000391700</name>
</gene>
<dbReference type="SUPFAM" id="SSF90229">
    <property type="entry name" value="CCCH zinc finger"/>
    <property type="match status" value="1"/>
</dbReference>
<keyword evidence="8" id="KW-1185">Reference proteome</keyword>
<protein>
    <recommendedName>
        <fullName evidence="6">C3H1-type domain-containing protein</fullName>
    </recommendedName>
</protein>
<evidence type="ECO:0000256" key="3">
    <source>
        <dbReference type="ARBA" id="ARBA00022833"/>
    </source>
</evidence>
<keyword evidence="1 4" id="KW-0479">Metal-binding</keyword>
<keyword evidence="2 4" id="KW-0863">Zinc-finger</keyword>
<dbReference type="Proteomes" id="UP000515908">
    <property type="component" value="Chromosome 06"/>
</dbReference>
<dbReference type="PROSITE" id="PS50103">
    <property type="entry name" value="ZF_C3H1"/>
    <property type="match status" value="1"/>
</dbReference>
<dbReference type="AlphaFoldDB" id="A0A7G2CAH5"/>
<feature type="zinc finger region" description="C3H1-type" evidence="4">
    <location>
        <begin position="166"/>
        <end position="194"/>
    </location>
</feature>
<dbReference type="Gene3D" id="6.10.250.3220">
    <property type="match status" value="1"/>
</dbReference>
<keyword evidence="3 4" id="KW-0862">Zinc</keyword>
<feature type="region of interest" description="Disordered" evidence="5">
    <location>
        <begin position="219"/>
        <end position="242"/>
    </location>
</feature>
<dbReference type="GO" id="GO:0008270">
    <property type="term" value="F:zinc ion binding"/>
    <property type="evidence" value="ECO:0007669"/>
    <property type="project" value="UniProtKB-KW"/>
</dbReference>
<dbReference type="InterPro" id="IPR000571">
    <property type="entry name" value="Znf_CCCH"/>
</dbReference>
<sequence length="242" mass="27032">MLPFMCKDVVSDPPTVLLIVNPNDDSVRPSNCFTVNIENVEPTKGWLERLGKPSINVCFMHSFGKCHGSADRDPSTCHHVHIKRDVLDELRKCYTNPPRRHFCKTVHAQLSSNVKDIISSCRGKEVKMWYLSYKISDVVPTSGLLQCEAAYRLWLFDTTQDRKNEDVKVFLCDNYALFGSCPNGEECLGIHAPFNKAKIIESSIADVLRKLTPPNSLFSNSPCTSSGGPTQSGSELHAVSRE</sequence>
<reference evidence="7 8" key="1">
    <citation type="submission" date="2020-08" db="EMBL/GenBank/DDBJ databases">
        <authorList>
            <person name="Newling K."/>
            <person name="Davey J."/>
            <person name="Forrester S."/>
        </authorList>
    </citation>
    <scope>NUCLEOTIDE SEQUENCE [LARGE SCALE GENOMIC DNA]</scope>
    <source>
        <strain evidence="8">Crithidia deanei Carvalho (ATCC PRA-265)</strain>
    </source>
</reference>
<evidence type="ECO:0000256" key="1">
    <source>
        <dbReference type="ARBA" id="ARBA00022723"/>
    </source>
</evidence>
<proteinExistence type="predicted"/>
<evidence type="ECO:0000256" key="4">
    <source>
        <dbReference type="PROSITE-ProRule" id="PRU00723"/>
    </source>
</evidence>
<feature type="domain" description="C3H1-type" evidence="6">
    <location>
        <begin position="166"/>
        <end position="194"/>
    </location>
</feature>
<feature type="compositionally biased region" description="Polar residues" evidence="5">
    <location>
        <begin position="219"/>
        <end position="234"/>
    </location>
</feature>
<evidence type="ECO:0000313" key="7">
    <source>
        <dbReference type="EMBL" id="CAD2216455.1"/>
    </source>
</evidence>
<evidence type="ECO:0000313" key="8">
    <source>
        <dbReference type="Proteomes" id="UP000515908"/>
    </source>
</evidence>
<dbReference type="VEuPathDB" id="TriTrypDB:ADEAN_000391700"/>